<dbReference type="EMBL" id="CP000817">
    <property type="protein sequence ID" value="ACA39643.1"/>
    <property type="molecule type" value="Genomic_DNA"/>
</dbReference>
<sequence>MRISIKRAAISSKSDDVSFDEFTFNDVYPIEIDTTLPVIDIEFDSYVSYSIYDESFHFVSQEDEFIGNSVRLFTKSAYLDFISKGTIALEYILL</sequence>
<dbReference type="EnsemblBacteria" id="ACA39643">
    <property type="protein sequence ID" value="ACA39643"/>
    <property type="gene ID" value="Bsph_2066"/>
</dbReference>
<dbReference type="HOGENOM" id="CLU_2382694_0_0_9"/>
<protein>
    <submittedName>
        <fullName evidence="1">Uncharacterized protein</fullName>
    </submittedName>
</protein>
<evidence type="ECO:0000313" key="2">
    <source>
        <dbReference type="Proteomes" id="UP000002164"/>
    </source>
</evidence>
<gene>
    <name evidence="1" type="ordered locus">Bsph_2066</name>
</gene>
<dbReference type="RefSeq" id="WP_012293734.1">
    <property type="nucleotide sequence ID" value="NC_010382.1"/>
</dbReference>
<reference evidence="1 2" key="1">
    <citation type="journal article" date="2008" name="J. Bacteriol.">
        <title>Complete genome sequence of the mosquitocidal bacterium Bacillus sphaericus C3-41 and comparison with those of closely related Bacillus species.</title>
        <authorList>
            <person name="Hu X."/>
            <person name="Fan W."/>
            <person name="Han B."/>
            <person name="Liu H."/>
            <person name="Zheng D."/>
            <person name="Li Q."/>
            <person name="Dong W."/>
            <person name="Yan J."/>
            <person name="Gao M."/>
            <person name="Berry C."/>
            <person name="Yuan Z."/>
        </authorList>
    </citation>
    <scope>NUCLEOTIDE SEQUENCE [LARGE SCALE GENOMIC DNA]</scope>
    <source>
        <strain evidence="1 2">C3-41</strain>
    </source>
</reference>
<evidence type="ECO:0000313" key="1">
    <source>
        <dbReference type="EMBL" id="ACA39643.1"/>
    </source>
</evidence>
<name>B1HU88_LYSSC</name>
<organism evidence="1 2">
    <name type="scientific">Lysinibacillus sphaericus (strain C3-41)</name>
    <dbReference type="NCBI Taxonomy" id="444177"/>
    <lineage>
        <taxon>Bacteria</taxon>
        <taxon>Bacillati</taxon>
        <taxon>Bacillota</taxon>
        <taxon>Bacilli</taxon>
        <taxon>Bacillales</taxon>
        <taxon>Bacillaceae</taxon>
        <taxon>Lysinibacillus</taxon>
    </lineage>
</organism>
<accession>B1HU88</accession>
<dbReference type="KEGG" id="lsp:Bsph_2066"/>
<proteinExistence type="predicted"/>
<dbReference type="Proteomes" id="UP000002164">
    <property type="component" value="Chromosome"/>
</dbReference>
<dbReference type="AlphaFoldDB" id="B1HU88"/>